<sequence length="114" mass="12371">MARLNVLLLMAVIASALWLVRTAYDARRLFAEIHRAEQEGLRLDGERVRLEAERQGQATSRIVERTAREKLAMRTVTPAVTMYEGQATATLAEPKTAGKAAAKPANAPASGAAR</sequence>
<keyword evidence="11" id="KW-1185">Reference proteome</keyword>
<keyword evidence="6" id="KW-0472">Membrane</keyword>
<dbReference type="Pfam" id="PF04999">
    <property type="entry name" value="FtsL"/>
    <property type="match status" value="1"/>
</dbReference>
<keyword evidence="4" id="KW-0812">Transmembrane</keyword>
<evidence type="ECO:0000256" key="6">
    <source>
        <dbReference type="ARBA" id="ARBA00023136"/>
    </source>
</evidence>
<evidence type="ECO:0000256" key="5">
    <source>
        <dbReference type="ARBA" id="ARBA00022989"/>
    </source>
</evidence>
<comment type="subcellular location">
    <subcellularLocation>
        <location evidence="1">Cell membrane</location>
        <topology evidence="1">Single-pass type II membrane protein</topology>
    </subcellularLocation>
</comment>
<dbReference type="InterPro" id="IPR011922">
    <property type="entry name" value="Cell_div_FtsL"/>
</dbReference>
<keyword evidence="2" id="KW-1003">Cell membrane</keyword>
<keyword evidence="3 10" id="KW-0132">Cell division</keyword>
<evidence type="ECO:0000313" key="10">
    <source>
        <dbReference type="EMBL" id="MEK8049376.1"/>
    </source>
</evidence>
<dbReference type="NCBIfam" id="TIGR02209">
    <property type="entry name" value="ftsL_broad"/>
    <property type="match status" value="1"/>
</dbReference>
<evidence type="ECO:0000256" key="8">
    <source>
        <dbReference type="NCBIfam" id="TIGR02209"/>
    </source>
</evidence>
<gene>
    <name evidence="10" type="primary">ftsL</name>
    <name evidence="10" type="ORF">AACH10_03900</name>
</gene>
<keyword evidence="7" id="KW-0131">Cell cycle</keyword>
<proteinExistence type="predicted"/>
<reference evidence="10 11" key="1">
    <citation type="submission" date="2024-04" db="EMBL/GenBank/DDBJ databases">
        <title>Novel species of the genus Ideonella isolated from streams.</title>
        <authorList>
            <person name="Lu H."/>
        </authorList>
    </citation>
    <scope>NUCLEOTIDE SEQUENCE [LARGE SCALE GENOMIC DNA]</scope>
    <source>
        <strain evidence="10 11">DXS22W</strain>
    </source>
</reference>
<comment type="caution">
    <text evidence="10">The sequence shown here is derived from an EMBL/GenBank/DDBJ whole genome shotgun (WGS) entry which is preliminary data.</text>
</comment>
<evidence type="ECO:0000256" key="1">
    <source>
        <dbReference type="ARBA" id="ARBA00004401"/>
    </source>
</evidence>
<dbReference type="GO" id="GO:0051301">
    <property type="term" value="P:cell division"/>
    <property type="evidence" value="ECO:0007669"/>
    <property type="project" value="UniProtKB-KW"/>
</dbReference>
<evidence type="ECO:0000256" key="3">
    <source>
        <dbReference type="ARBA" id="ARBA00022618"/>
    </source>
</evidence>
<evidence type="ECO:0000256" key="4">
    <source>
        <dbReference type="ARBA" id="ARBA00022692"/>
    </source>
</evidence>
<evidence type="ECO:0000256" key="2">
    <source>
        <dbReference type="ARBA" id="ARBA00022475"/>
    </source>
</evidence>
<dbReference type="Proteomes" id="UP001365405">
    <property type="component" value="Unassembled WGS sequence"/>
</dbReference>
<accession>A0ABU9CBX1</accession>
<dbReference type="RefSeq" id="WP_341409044.1">
    <property type="nucleotide sequence ID" value="NZ_JBBUTH010000001.1"/>
</dbReference>
<evidence type="ECO:0000313" key="11">
    <source>
        <dbReference type="Proteomes" id="UP001365405"/>
    </source>
</evidence>
<protein>
    <recommendedName>
        <fullName evidence="8">Cell division protein FtsL</fullName>
    </recommendedName>
</protein>
<evidence type="ECO:0000256" key="7">
    <source>
        <dbReference type="ARBA" id="ARBA00023306"/>
    </source>
</evidence>
<name>A0ABU9CBX1_9BURK</name>
<organism evidence="10 11">
    <name type="scientific">Pseudaquabacterium inlustre</name>
    <dbReference type="NCBI Taxonomy" id="2984192"/>
    <lineage>
        <taxon>Bacteria</taxon>
        <taxon>Pseudomonadati</taxon>
        <taxon>Pseudomonadota</taxon>
        <taxon>Betaproteobacteria</taxon>
        <taxon>Burkholderiales</taxon>
        <taxon>Sphaerotilaceae</taxon>
        <taxon>Pseudaquabacterium</taxon>
    </lineage>
</organism>
<dbReference type="EMBL" id="JBBUTH010000001">
    <property type="protein sequence ID" value="MEK8049376.1"/>
    <property type="molecule type" value="Genomic_DNA"/>
</dbReference>
<keyword evidence="5" id="KW-1133">Transmembrane helix</keyword>
<evidence type="ECO:0000256" key="9">
    <source>
        <dbReference type="SAM" id="MobiDB-lite"/>
    </source>
</evidence>
<feature type="region of interest" description="Disordered" evidence="9">
    <location>
        <begin position="92"/>
        <end position="114"/>
    </location>
</feature>